<protein>
    <submittedName>
        <fullName evidence="1">Uncharacterized protein</fullName>
    </submittedName>
</protein>
<dbReference type="AlphaFoldDB" id="X1SFD1"/>
<proteinExistence type="predicted"/>
<gene>
    <name evidence="1" type="ORF">S12H4_25418</name>
</gene>
<feature type="non-terminal residue" evidence="1">
    <location>
        <position position="41"/>
    </location>
</feature>
<accession>X1SFD1</accession>
<sequence length="41" mass="4300">MANNPGNTISFKAPLVLISTHLAESGLAFPSFRPGISLNCL</sequence>
<organism evidence="1">
    <name type="scientific">marine sediment metagenome</name>
    <dbReference type="NCBI Taxonomy" id="412755"/>
    <lineage>
        <taxon>unclassified sequences</taxon>
        <taxon>metagenomes</taxon>
        <taxon>ecological metagenomes</taxon>
    </lineage>
</organism>
<comment type="caution">
    <text evidence="1">The sequence shown here is derived from an EMBL/GenBank/DDBJ whole genome shotgun (WGS) entry which is preliminary data.</text>
</comment>
<reference evidence="1" key="1">
    <citation type="journal article" date="2014" name="Front. Microbiol.">
        <title>High frequency of phylogenetically diverse reductive dehalogenase-homologous genes in deep subseafloor sedimentary metagenomes.</title>
        <authorList>
            <person name="Kawai M."/>
            <person name="Futagami T."/>
            <person name="Toyoda A."/>
            <person name="Takaki Y."/>
            <person name="Nishi S."/>
            <person name="Hori S."/>
            <person name="Arai W."/>
            <person name="Tsubouchi T."/>
            <person name="Morono Y."/>
            <person name="Uchiyama I."/>
            <person name="Ito T."/>
            <person name="Fujiyama A."/>
            <person name="Inagaki F."/>
            <person name="Takami H."/>
        </authorList>
    </citation>
    <scope>NUCLEOTIDE SEQUENCE</scope>
    <source>
        <strain evidence="1">Expedition CK06-06</strain>
    </source>
</reference>
<evidence type="ECO:0000313" key="1">
    <source>
        <dbReference type="EMBL" id="GAI74115.1"/>
    </source>
</evidence>
<name>X1SFD1_9ZZZZ</name>
<dbReference type="EMBL" id="BARW01014248">
    <property type="protein sequence ID" value="GAI74115.1"/>
    <property type="molecule type" value="Genomic_DNA"/>
</dbReference>